<evidence type="ECO:0000313" key="4">
    <source>
        <dbReference type="EMBL" id="MDV6236587.1"/>
    </source>
</evidence>
<evidence type="ECO:0000259" key="3">
    <source>
        <dbReference type="Pfam" id="PF00561"/>
    </source>
</evidence>
<dbReference type="EMBL" id="NPEF01000158">
    <property type="protein sequence ID" value="PJZ92229.1"/>
    <property type="molecule type" value="Genomic_DNA"/>
</dbReference>
<dbReference type="OrthoDB" id="340998at2"/>
<organism evidence="5">
    <name type="scientific">Leptospira ellisii</name>
    <dbReference type="NCBI Taxonomy" id="2023197"/>
    <lineage>
        <taxon>Bacteria</taxon>
        <taxon>Pseudomonadati</taxon>
        <taxon>Spirochaetota</taxon>
        <taxon>Spirochaetia</taxon>
        <taxon>Leptospirales</taxon>
        <taxon>Leptospiraceae</taxon>
        <taxon>Leptospira</taxon>
    </lineage>
</organism>
<dbReference type="RefSeq" id="WP_100765385.1">
    <property type="nucleotide sequence ID" value="NZ_NPEF02000015.1"/>
</dbReference>
<evidence type="ECO:0000256" key="1">
    <source>
        <dbReference type="ARBA" id="ARBA00022801"/>
    </source>
</evidence>
<feature type="compositionally biased region" description="Low complexity" evidence="2">
    <location>
        <begin position="257"/>
        <end position="282"/>
    </location>
</feature>
<keyword evidence="6" id="KW-1185">Reference proteome</keyword>
<dbReference type="InterPro" id="IPR000073">
    <property type="entry name" value="AB_hydrolase_1"/>
</dbReference>
<evidence type="ECO:0000256" key="2">
    <source>
        <dbReference type="SAM" id="MobiDB-lite"/>
    </source>
</evidence>
<proteinExistence type="predicted"/>
<name>A0A2N0B6R7_9LEPT</name>
<feature type="domain" description="AB hydrolase-1" evidence="3">
    <location>
        <begin position="53"/>
        <end position="148"/>
    </location>
</feature>
<dbReference type="PANTHER" id="PTHR43798">
    <property type="entry name" value="MONOACYLGLYCEROL LIPASE"/>
    <property type="match status" value="1"/>
</dbReference>
<dbReference type="Proteomes" id="UP000232122">
    <property type="component" value="Unassembled WGS sequence"/>
</dbReference>
<gene>
    <name evidence="4" type="ORF">CH379_013215</name>
    <name evidence="5" type="ORF">CH379_14325</name>
</gene>
<dbReference type="EMBL" id="NPEF02000015">
    <property type="protein sequence ID" value="MDV6236587.1"/>
    <property type="molecule type" value="Genomic_DNA"/>
</dbReference>
<comment type="caution">
    <text evidence="5">The sequence shown here is derived from an EMBL/GenBank/DDBJ whole genome shotgun (WGS) entry which is preliminary data.</text>
</comment>
<feature type="compositionally biased region" description="Basic residues" evidence="2">
    <location>
        <begin position="305"/>
        <end position="320"/>
    </location>
</feature>
<dbReference type="SUPFAM" id="SSF53474">
    <property type="entry name" value="alpha/beta-Hydrolases"/>
    <property type="match status" value="1"/>
</dbReference>
<dbReference type="PANTHER" id="PTHR43798:SF31">
    <property type="entry name" value="AB HYDROLASE SUPERFAMILY PROTEIN YCLE"/>
    <property type="match status" value="1"/>
</dbReference>
<sequence>MNDHLAYVSDNRSVRNPFLQILAEKWYTILYIWHVIIGIFTQLEDSPEGDKRPVVLVSGFMGTTLSWEPMLRFLSANGHPVYVIPLGFQVGNIRTKSKILENFLIEKNIKDCYIVGHSMGGLIAAGLTYKGRDRVKKLFIAGTPVHGTYLCYLAPFFVSTWQMMPGSAFIREIVQVFEKLPNVQSVYTKKDQIILPSENSRLGHFDDVELPEAGHLNLFMGPLGIECLSDLITAEENKDPKPVVKKAESIVKPEVVASKSKPSASFKKKASSGASKGKPSASTKNVPSRKTAAGSSKRQVSASRSAKKKSAPIPKKKKRS</sequence>
<dbReference type="Pfam" id="PF00561">
    <property type="entry name" value="Abhydrolase_1"/>
    <property type="match status" value="1"/>
</dbReference>
<dbReference type="GO" id="GO:0016020">
    <property type="term" value="C:membrane"/>
    <property type="evidence" value="ECO:0007669"/>
    <property type="project" value="TreeGrafter"/>
</dbReference>
<dbReference type="InterPro" id="IPR029058">
    <property type="entry name" value="AB_hydrolase_fold"/>
</dbReference>
<feature type="compositionally biased region" description="Low complexity" evidence="2">
    <location>
        <begin position="295"/>
        <end position="304"/>
    </location>
</feature>
<evidence type="ECO:0000313" key="5">
    <source>
        <dbReference type="EMBL" id="PJZ92229.1"/>
    </source>
</evidence>
<feature type="region of interest" description="Disordered" evidence="2">
    <location>
        <begin position="255"/>
        <end position="320"/>
    </location>
</feature>
<dbReference type="GO" id="GO:0016787">
    <property type="term" value="F:hydrolase activity"/>
    <property type="evidence" value="ECO:0007669"/>
    <property type="project" value="UniProtKB-KW"/>
</dbReference>
<dbReference type="InterPro" id="IPR050266">
    <property type="entry name" value="AB_hydrolase_sf"/>
</dbReference>
<keyword evidence="1 5" id="KW-0378">Hydrolase</keyword>
<accession>A0A2N0B6R7</accession>
<dbReference type="Gene3D" id="3.40.50.1820">
    <property type="entry name" value="alpha/beta hydrolase"/>
    <property type="match status" value="1"/>
</dbReference>
<protein>
    <submittedName>
        <fullName evidence="5">Alpha/beta hydrolase</fullName>
    </submittedName>
</protein>
<evidence type="ECO:0000313" key="6">
    <source>
        <dbReference type="Proteomes" id="UP000232122"/>
    </source>
</evidence>
<reference evidence="4" key="3">
    <citation type="submission" date="2023-10" db="EMBL/GenBank/DDBJ databases">
        <authorList>
            <person name="Picardeau M."/>
            <person name="Thibeaux R."/>
        </authorList>
    </citation>
    <scope>NUCLEOTIDE SEQUENCE</scope>
    <source>
        <strain evidence="4">ATI7-C-A5</strain>
    </source>
</reference>
<reference evidence="5" key="1">
    <citation type="submission" date="2017-07" db="EMBL/GenBank/DDBJ databases">
        <title>Leptospira spp. isolated from tropical soils.</title>
        <authorList>
            <person name="Thibeaux R."/>
            <person name="Iraola G."/>
            <person name="Ferres I."/>
            <person name="Bierque E."/>
            <person name="Girault D."/>
            <person name="Soupe-Gilbert M.-E."/>
            <person name="Picardeau M."/>
            <person name="Goarant C."/>
        </authorList>
    </citation>
    <scope>NUCLEOTIDE SEQUENCE [LARGE SCALE GENOMIC DNA]</scope>
    <source>
        <strain evidence="5">ATI7-C-A5</strain>
    </source>
</reference>
<dbReference type="AlphaFoldDB" id="A0A2N0B6R7"/>
<reference evidence="4 6" key="2">
    <citation type="journal article" date="2018" name="Microb. Genom.">
        <title>Deciphering the unexplored Leptospira diversity from soils uncovers genomic evolution to virulence.</title>
        <authorList>
            <person name="Thibeaux R."/>
            <person name="Iraola G."/>
            <person name="Ferres I."/>
            <person name="Bierque E."/>
            <person name="Girault D."/>
            <person name="Soupe-Gilbert M.E."/>
            <person name="Picardeau M."/>
            <person name="Goarant C."/>
        </authorList>
    </citation>
    <scope>NUCLEOTIDE SEQUENCE [LARGE SCALE GENOMIC DNA]</scope>
    <source>
        <strain evidence="4 6">ATI7-C-A5</strain>
    </source>
</reference>